<proteinExistence type="predicted"/>
<keyword evidence="5" id="KW-0443">Lipid metabolism</keyword>
<name>A0A813RNY9_9BILA</name>
<evidence type="ECO:0000256" key="3">
    <source>
        <dbReference type="ARBA" id="ARBA00022989"/>
    </source>
</evidence>
<comment type="caution">
    <text evidence="10">The sequence shown here is derived from an EMBL/GenBank/DDBJ whole genome shotgun (WGS) entry which is preliminary data.</text>
</comment>
<keyword evidence="13" id="KW-1185">Reference proteome</keyword>
<evidence type="ECO:0000313" key="11">
    <source>
        <dbReference type="EMBL" id="CAF3554826.1"/>
    </source>
</evidence>
<dbReference type="GO" id="GO:0006643">
    <property type="term" value="P:membrane lipid metabolic process"/>
    <property type="evidence" value="ECO:0007669"/>
    <property type="project" value="TreeGrafter"/>
</dbReference>
<evidence type="ECO:0000313" key="9">
    <source>
        <dbReference type="EMBL" id="CAF0773778.1"/>
    </source>
</evidence>
<dbReference type="GO" id="GO:0005783">
    <property type="term" value="C:endoplasmic reticulum"/>
    <property type="evidence" value="ECO:0007669"/>
    <property type="project" value="TreeGrafter"/>
</dbReference>
<dbReference type="GO" id="GO:0050479">
    <property type="term" value="F:glyceryl-ether monooxygenase activity"/>
    <property type="evidence" value="ECO:0007669"/>
    <property type="project" value="TreeGrafter"/>
</dbReference>
<dbReference type="InterPro" id="IPR051689">
    <property type="entry name" value="Sterol_desaturase/TMEM195"/>
</dbReference>
<dbReference type="EMBL" id="CAJOBA010000760">
    <property type="protein sequence ID" value="CAF3554826.1"/>
    <property type="molecule type" value="Genomic_DNA"/>
</dbReference>
<reference evidence="10" key="1">
    <citation type="submission" date="2021-02" db="EMBL/GenBank/DDBJ databases">
        <authorList>
            <person name="Nowell W R."/>
        </authorList>
    </citation>
    <scope>NUCLEOTIDE SEQUENCE</scope>
</reference>
<dbReference type="Proteomes" id="UP000677228">
    <property type="component" value="Unassembled WGS sequence"/>
</dbReference>
<keyword evidence="3 7" id="KW-1133">Transmembrane helix</keyword>
<evidence type="ECO:0000313" key="13">
    <source>
        <dbReference type="Proteomes" id="UP000663829"/>
    </source>
</evidence>
<evidence type="ECO:0000313" key="12">
    <source>
        <dbReference type="EMBL" id="CAF3568354.1"/>
    </source>
</evidence>
<evidence type="ECO:0000256" key="7">
    <source>
        <dbReference type="SAM" id="Phobius"/>
    </source>
</evidence>
<evidence type="ECO:0000256" key="5">
    <source>
        <dbReference type="ARBA" id="ARBA00023098"/>
    </source>
</evidence>
<accession>A0A813RNY9</accession>
<dbReference type="GO" id="GO:0016020">
    <property type="term" value="C:membrane"/>
    <property type="evidence" value="ECO:0007669"/>
    <property type="project" value="GOC"/>
</dbReference>
<protein>
    <recommendedName>
        <fullName evidence="8">Fatty acid hydroxylase domain-containing protein</fullName>
    </recommendedName>
</protein>
<gene>
    <name evidence="10" type="ORF">GPM918_LOCUS2667</name>
    <name evidence="9" type="ORF">OVA965_LOCUS3229</name>
    <name evidence="12" type="ORF">SRO942_LOCUS2667</name>
    <name evidence="11" type="ORF">TMI583_LOCUS3228</name>
</gene>
<dbReference type="EMBL" id="CAJOBC010000302">
    <property type="protein sequence ID" value="CAF3568354.1"/>
    <property type="molecule type" value="Genomic_DNA"/>
</dbReference>
<evidence type="ECO:0000313" key="10">
    <source>
        <dbReference type="EMBL" id="CAF0784737.1"/>
    </source>
</evidence>
<evidence type="ECO:0000256" key="6">
    <source>
        <dbReference type="ARBA" id="ARBA00023136"/>
    </source>
</evidence>
<dbReference type="GO" id="GO:0008610">
    <property type="term" value="P:lipid biosynthetic process"/>
    <property type="evidence" value="ECO:0007669"/>
    <property type="project" value="InterPro"/>
</dbReference>
<sequence length="313" mass="37275">MALLFKSLRAMFYLLLPSETYFENIESVPNYVFMVTELFMTFQILEFFICIYRGKNRPRLNDTFSSVTAGIVSRIPTLFLQSIELSAYIWIYDRQSLFKRLPWNHPVTYWVAFLGIDLGYYWFHRMAHEVNLFWATHQTHHSAEDYNLSTALRQANKRIVVNTPSHHRVHHGRNEYCIDKNYGGVFIIWDRIFGTFEKERREEPVAYGLVHPINTFDPIKTQLCHLQYMFEQFFKLDGWRNKLALFWKGPGWYPGVPRLGDGKFPPIEYPVKVHNPELPNYVAYYTFIHFLYVLIQYASVLKSRGVSRVKRQQ</sequence>
<dbReference type="PANTHER" id="PTHR21624:SF1">
    <property type="entry name" value="ALKYLGLYCEROL MONOOXYGENASE"/>
    <property type="match status" value="1"/>
</dbReference>
<keyword evidence="4" id="KW-0560">Oxidoreductase</keyword>
<evidence type="ECO:0000259" key="8">
    <source>
        <dbReference type="Pfam" id="PF04116"/>
    </source>
</evidence>
<dbReference type="Proteomes" id="UP000681722">
    <property type="component" value="Unassembled WGS sequence"/>
</dbReference>
<evidence type="ECO:0000256" key="1">
    <source>
        <dbReference type="ARBA" id="ARBA00004127"/>
    </source>
</evidence>
<feature type="transmembrane region" description="Helical" evidence="7">
    <location>
        <begin position="31"/>
        <end position="52"/>
    </location>
</feature>
<feature type="transmembrane region" description="Helical" evidence="7">
    <location>
        <begin position="282"/>
        <end position="301"/>
    </location>
</feature>
<evidence type="ECO:0000256" key="4">
    <source>
        <dbReference type="ARBA" id="ARBA00023002"/>
    </source>
</evidence>
<dbReference type="EMBL" id="CAJNOQ010000302">
    <property type="protein sequence ID" value="CAF0784737.1"/>
    <property type="molecule type" value="Genomic_DNA"/>
</dbReference>
<keyword evidence="2 7" id="KW-0812">Transmembrane</keyword>
<dbReference type="Proteomes" id="UP000682733">
    <property type="component" value="Unassembled WGS sequence"/>
</dbReference>
<dbReference type="Proteomes" id="UP000663829">
    <property type="component" value="Unassembled WGS sequence"/>
</dbReference>
<feature type="transmembrane region" description="Helical" evidence="7">
    <location>
        <begin position="107"/>
        <end position="123"/>
    </location>
</feature>
<dbReference type="OrthoDB" id="6354873at2759"/>
<dbReference type="PANTHER" id="PTHR21624">
    <property type="entry name" value="STEROL DESATURASE-RELATED PROTEIN"/>
    <property type="match status" value="1"/>
</dbReference>
<feature type="domain" description="Fatty acid hydroxylase" evidence="8">
    <location>
        <begin position="111"/>
        <end position="155"/>
    </location>
</feature>
<dbReference type="InterPro" id="IPR006694">
    <property type="entry name" value="Fatty_acid_hydroxylase"/>
</dbReference>
<organism evidence="10 13">
    <name type="scientific">Didymodactylos carnosus</name>
    <dbReference type="NCBI Taxonomy" id="1234261"/>
    <lineage>
        <taxon>Eukaryota</taxon>
        <taxon>Metazoa</taxon>
        <taxon>Spiralia</taxon>
        <taxon>Gnathifera</taxon>
        <taxon>Rotifera</taxon>
        <taxon>Eurotatoria</taxon>
        <taxon>Bdelloidea</taxon>
        <taxon>Philodinida</taxon>
        <taxon>Philodinidae</taxon>
        <taxon>Didymodactylos</taxon>
    </lineage>
</organism>
<comment type="subcellular location">
    <subcellularLocation>
        <location evidence="1">Endomembrane system</location>
        <topology evidence="1">Multi-pass membrane protein</topology>
    </subcellularLocation>
</comment>
<dbReference type="AlphaFoldDB" id="A0A813RNY9"/>
<keyword evidence="6 7" id="KW-0472">Membrane</keyword>
<evidence type="ECO:0000256" key="2">
    <source>
        <dbReference type="ARBA" id="ARBA00022692"/>
    </source>
</evidence>
<feature type="domain" description="Fatty acid hydroxylase" evidence="8">
    <location>
        <begin position="158"/>
        <end position="195"/>
    </location>
</feature>
<dbReference type="Pfam" id="PF04116">
    <property type="entry name" value="FA_hydroxylase"/>
    <property type="match status" value="2"/>
</dbReference>
<dbReference type="GO" id="GO:0005506">
    <property type="term" value="F:iron ion binding"/>
    <property type="evidence" value="ECO:0007669"/>
    <property type="project" value="InterPro"/>
</dbReference>
<dbReference type="EMBL" id="CAJNOK010000760">
    <property type="protein sequence ID" value="CAF0773778.1"/>
    <property type="molecule type" value="Genomic_DNA"/>
</dbReference>